<dbReference type="AlphaFoldDB" id="Q8ZTZ5"/>
<dbReference type="eggNOG" id="arCOG13911">
    <property type="taxonomic scope" value="Archaea"/>
</dbReference>
<evidence type="ECO:0000313" key="1">
    <source>
        <dbReference type="EMBL" id="AAL64614.1"/>
    </source>
</evidence>
<dbReference type="GeneID" id="68225701"/>
<reference evidence="1 2" key="1">
    <citation type="journal article" date="2002" name="Proc. Natl. Acad. Sci. U.S.A.">
        <title>Genome sequence of the hyperthermophilic crenarchaeon Pyrobaculum aerophilum.</title>
        <authorList>
            <person name="Fitz-Gibbon S.T."/>
            <person name="Ladner H."/>
            <person name="Kim U.J."/>
            <person name="Stetter K.O."/>
            <person name="Simon M.I."/>
            <person name="Miller J.H."/>
        </authorList>
    </citation>
    <scope>NUCLEOTIDE SEQUENCE [LARGE SCALE GENOMIC DNA]</scope>
    <source>
        <strain evidence="2">ATCC 51768 / DSM 7523 / JCM 9630 / CIP 104966 / NBRC 100827 / IM2</strain>
    </source>
</reference>
<sequence>MEFNVSWSPSGYLCVGYVDLSTGSGPSICGYGQSVSALFSLNPSQKVQAVVVNINSYSVNYSGTLTLYYQ</sequence>
<dbReference type="KEGG" id="pai:PAE3016"/>
<accession>Q8ZTZ5</accession>
<dbReference type="InParanoid" id="Q8ZTZ5"/>
<proteinExistence type="predicted"/>
<dbReference type="HOGENOM" id="CLU_2748343_0_0_2"/>
<dbReference type="EMBL" id="AE009441">
    <property type="protein sequence ID" value="AAL64614.1"/>
    <property type="molecule type" value="Genomic_DNA"/>
</dbReference>
<evidence type="ECO:0000313" key="2">
    <source>
        <dbReference type="Proteomes" id="UP000002439"/>
    </source>
</evidence>
<organism evidence="1 2">
    <name type="scientific">Pyrobaculum aerophilum (strain ATCC 51768 / DSM 7523 / JCM 9630 / CIP 104966 / NBRC 100827 / IM2)</name>
    <dbReference type="NCBI Taxonomy" id="178306"/>
    <lineage>
        <taxon>Archaea</taxon>
        <taxon>Thermoproteota</taxon>
        <taxon>Thermoprotei</taxon>
        <taxon>Thermoproteales</taxon>
        <taxon>Thermoproteaceae</taxon>
        <taxon>Pyrobaculum</taxon>
    </lineage>
</organism>
<keyword evidence="2" id="KW-1185">Reference proteome</keyword>
<dbReference type="Proteomes" id="UP000002439">
    <property type="component" value="Chromosome"/>
</dbReference>
<gene>
    <name evidence="1" type="ordered locus">PAE3016</name>
</gene>
<protein>
    <submittedName>
        <fullName evidence="1">Uncharacterized protein</fullName>
    </submittedName>
</protein>
<name>Q8ZTZ5_PYRAE</name>
<dbReference type="STRING" id="178306.PAE3016"/>
<dbReference type="EnsemblBacteria" id="AAL64614">
    <property type="protein sequence ID" value="AAL64614"/>
    <property type="gene ID" value="PAE3016"/>
</dbReference>
<dbReference type="PATRIC" id="fig|178306.9.peg.2268"/>
<dbReference type="RefSeq" id="WP_011009082.1">
    <property type="nucleotide sequence ID" value="NC_003364.1"/>
</dbReference>